<reference evidence="11" key="1">
    <citation type="submission" date="2021-03" db="EMBL/GenBank/DDBJ databases">
        <title>Acanthopleuribacteraceae sp. M133.</title>
        <authorList>
            <person name="Wang G."/>
        </authorList>
    </citation>
    <scope>NUCLEOTIDE SEQUENCE</scope>
    <source>
        <strain evidence="11">M133</strain>
    </source>
</reference>
<evidence type="ECO:0000256" key="3">
    <source>
        <dbReference type="ARBA" id="ARBA00036607"/>
    </source>
</evidence>
<organism evidence="11 12">
    <name type="scientific">Sulfidibacter corallicola</name>
    <dbReference type="NCBI Taxonomy" id="2818388"/>
    <lineage>
        <taxon>Bacteria</taxon>
        <taxon>Pseudomonadati</taxon>
        <taxon>Acidobacteriota</taxon>
        <taxon>Holophagae</taxon>
        <taxon>Acanthopleuribacterales</taxon>
        <taxon>Acanthopleuribacteraceae</taxon>
        <taxon>Sulfidibacter</taxon>
    </lineage>
</organism>
<dbReference type="GO" id="GO:0000455">
    <property type="term" value="P:enzyme-directed rRNA pseudouridine synthesis"/>
    <property type="evidence" value="ECO:0007669"/>
    <property type="project" value="TreeGrafter"/>
</dbReference>
<evidence type="ECO:0000256" key="4">
    <source>
        <dbReference type="ARBA" id="ARBA00037670"/>
    </source>
</evidence>
<evidence type="ECO:0000256" key="9">
    <source>
        <dbReference type="ARBA" id="ARBA00043049"/>
    </source>
</evidence>
<dbReference type="InterPro" id="IPR006145">
    <property type="entry name" value="PsdUridine_synth_RsuA/RluA"/>
</dbReference>
<evidence type="ECO:0000313" key="11">
    <source>
        <dbReference type="EMBL" id="QTD51277.1"/>
    </source>
</evidence>
<dbReference type="InterPro" id="IPR050188">
    <property type="entry name" value="RluA_PseudoU_synthase"/>
</dbReference>
<sequence>MKLEILHLDEHLVAVFKPSGLLVHRSAISNDRIFALQIVRDQLGQRVYPVHRLDRPTSGVLVFGLTQEVASALSESFRERRVTKCYQAVVRGFAPETKRIERPLRDERDKEPLDSITTIHTQAKVRLPIAVGGFPEARYSLVAAFPETGRRHQIRRHLAGESLPIVGDTRYGRGEHNRLFRDRFQSDRLLLAARWIRFPHPATGDPLRIEAPLGPDLTNLFTELGWLDIAEPCPRSVL</sequence>
<dbReference type="RefSeq" id="WP_237381409.1">
    <property type="nucleotide sequence ID" value="NZ_CP071793.1"/>
</dbReference>
<dbReference type="AlphaFoldDB" id="A0A8A4TPB8"/>
<evidence type="ECO:0000256" key="8">
    <source>
        <dbReference type="ARBA" id="ARBA00041975"/>
    </source>
</evidence>
<evidence type="ECO:0000313" key="12">
    <source>
        <dbReference type="Proteomes" id="UP000663929"/>
    </source>
</evidence>
<dbReference type="InterPro" id="IPR006224">
    <property type="entry name" value="PsdUridine_synth_RluA-like_CS"/>
</dbReference>
<comment type="catalytic activity">
    <reaction evidence="3">
        <text>uridine(65) in tRNA = pseudouridine(65) in tRNA</text>
        <dbReference type="Rhea" id="RHEA:42536"/>
        <dbReference type="Rhea" id="RHEA-COMP:10103"/>
        <dbReference type="Rhea" id="RHEA-COMP:10104"/>
        <dbReference type="ChEBI" id="CHEBI:65314"/>
        <dbReference type="ChEBI" id="CHEBI:65315"/>
        <dbReference type="EC" id="5.4.99.26"/>
    </reaction>
</comment>
<gene>
    <name evidence="11" type="ORF">J3U87_02315</name>
</gene>
<evidence type="ECO:0000256" key="1">
    <source>
        <dbReference type="ARBA" id="ARBA00022694"/>
    </source>
</evidence>
<dbReference type="GO" id="GO:0160149">
    <property type="term" value="F:tRNA pseudouridine(65) synthase activity"/>
    <property type="evidence" value="ECO:0007669"/>
    <property type="project" value="UniProtKB-EC"/>
</dbReference>
<dbReference type="KEGG" id="scor:J3U87_02315"/>
<dbReference type="InterPro" id="IPR020103">
    <property type="entry name" value="PsdUridine_synth_cat_dom_sf"/>
</dbReference>
<feature type="domain" description="Pseudouridine synthase RsuA/RluA-like" evidence="10">
    <location>
        <begin position="11"/>
        <end position="159"/>
    </location>
</feature>
<dbReference type="PANTHER" id="PTHR21600:SF56">
    <property type="entry name" value="TRNA PSEUDOURIDINE SYNTHASE C"/>
    <property type="match status" value="1"/>
</dbReference>
<dbReference type="PANTHER" id="PTHR21600">
    <property type="entry name" value="MITOCHONDRIAL RNA PSEUDOURIDINE SYNTHASE"/>
    <property type="match status" value="1"/>
</dbReference>
<dbReference type="SUPFAM" id="SSF55120">
    <property type="entry name" value="Pseudouridine synthase"/>
    <property type="match status" value="1"/>
</dbReference>
<proteinExistence type="predicted"/>
<dbReference type="GO" id="GO:0003723">
    <property type="term" value="F:RNA binding"/>
    <property type="evidence" value="ECO:0007669"/>
    <property type="project" value="InterPro"/>
</dbReference>
<dbReference type="Pfam" id="PF00849">
    <property type="entry name" value="PseudoU_synth_2"/>
    <property type="match status" value="1"/>
</dbReference>
<dbReference type="Proteomes" id="UP000663929">
    <property type="component" value="Chromosome"/>
</dbReference>
<evidence type="ECO:0000256" key="2">
    <source>
        <dbReference type="ARBA" id="ARBA00023235"/>
    </source>
</evidence>
<protein>
    <recommendedName>
        <fullName evidence="6">tRNA pseudouridine synthase C</fullName>
        <ecNumber evidence="5">5.4.99.26</ecNumber>
    </recommendedName>
    <alternativeName>
        <fullName evidence="8">tRNA pseudouridine(65) synthase</fullName>
    </alternativeName>
    <alternativeName>
        <fullName evidence="9">tRNA pseudouridylate synthase C</fullName>
    </alternativeName>
    <alternativeName>
        <fullName evidence="7">tRNA-uridine isomerase C</fullName>
    </alternativeName>
</protein>
<keyword evidence="2" id="KW-0413">Isomerase</keyword>
<accession>A0A8A4TPB8</accession>
<comment type="function">
    <text evidence="4">Responsible for synthesis of pseudouridine from uracil-65 in transfer RNAs.</text>
</comment>
<evidence type="ECO:0000256" key="6">
    <source>
        <dbReference type="ARBA" id="ARBA00040675"/>
    </source>
</evidence>
<keyword evidence="12" id="KW-1185">Reference proteome</keyword>
<evidence type="ECO:0000256" key="7">
    <source>
        <dbReference type="ARBA" id="ARBA00041803"/>
    </source>
</evidence>
<dbReference type="PROSITE" id="PS01129">
    <property type="entry name" value="PSI_RLU"/>
    <property type="match status" value="1"/>
</dbReference>
<keyword evidence="1" id="KW-0819">tRNA processing</keyword>
<dbReference type="EC" id="5.4.99.26" evidence="5"/>
<evidence type="ECO:0000256" key="5">
    <source>
        <dbReference type="ARBA" id="ARBA00038943"/>
    </source>
</evidence>
<name>A0A8A4TPB8_SULCO</name>
<dbReference type="Gene3D" id="3.30.2350.10">
    <property type="entry name" value="Pseudouridine synthase"/>
    <property type="match status" value="1"/>
</dbReference>
<dbReference type="EMBL" id="CP071793">
    <property type="protein sequence ID" value="QTD51277.1"/>
    <property type="molecule type" value="Genomic_DNA"/>
</dbReference>
<dbReference type="GO" id="GO:0008033">
    <property type="term" value="P:tRNA processing"/>
    <property type="evidence" value="ECO:0007669"/>
    <property type="project" value="UniProtKB-KW"/>
</dbReference>
<evidence type="ECO:0000259" key="10">
    <source>
        <dbReference type="Pfam" id="PF00849"/>
    </source>
</evidence>